<name>A0A951PZT4_9NOST</name>
<dbReference type="GO" id="GO:0008448">
    <property type="term" value="F:N-acetylglucosamine-6-phosphate deacetylase activity"/>
    <property type="evidence" value="ECO:0007669"/>
    <property type="project" value="UniProtKB-EC"/>
</dbReference>
<keyword evidence="4" id="KW-0119">Carbohydrate metabolism</keyword>
<dbReference type="GO" id="GO:0046872">
    <property type="term" value="F:metal ion binding"/>
    <property type="evidence" value="ECO:0007669"/>
    <property type="project" value="UniProtKB-KW"/>
</dbReference>
<dbReference type="Gene3D" id="3.20.20.140">
    <property type="entry name" value="Metal-dependent hydrolases"/>
    <property type="match status" value="1"/>
</dbReference>
<feature type="binding site" evidence="6">
    <location>
        <position position="267"/>
    </location>
    <ligand>
        <name>substrate</name>
    </ligand>
</feature>
<dbReference type="CDD" id="cd00854">
    <property type="entry name" value="NagA"/>
    <property type="match status" value="1"/>
</dbReference>
<reference evidence="8" key="2">
    <citation type="journal article" date="2022" name="Microbiol. Resour. Announc.">
        <title>Metagenome Sequencing to Explore Phylogenomics of Terrestrial Cyanobacteria.</title>
        <authorList>
            <person name="Ward R.D."/>
            <person name="Stajich J.E."/>
            <person name="Johansen J.R."/>
            <person name="Huntemann M."/>
            <person name="Clum A."/>
            <person name="Foster B."/>
            <person name="Foster B."/>
            <person name="Roux S."/>
            <person name="Palaniappan K."/>
            <person name="Varghese N."/>
            <person name="Mukherjee S."/>
            <person name="Reddy T.B.K."/>
            <person name="Daum C."/>
            <person name="Copeland A."/>
            <person name="Chen I.A."/>
            <person name="Ivanova N.N."/>
            <person name="Kyrpides N.C."/>
            <person name="Shapiro N."/>
            <person name="Eloe-Fadrosh E.A."/>
            <person name="Pietrasiak N."/>
        </authorList>
    </citation>
    <scope>NUCLEOTIDE SEQUENCE</scope>
    <source>
        <strain evidence="8">JT2-VF2</strain>
    </source>
</reference>
<dbReference type="PIRSF" id="PIRSF038994">
    <property type="entry name" value="NagA"/>
    <property type="match status" value="1"/>
</dbReference>
<gene>
    <name evidence="8" type="primary">nagA</name>
    <name evidence="8" type="ORF">KME32_13280</name>
</gene>
<protein>
    <submittedName>
        <fullName evidence="8">N-acetylglucosamine-6-phosphate deacetylase</fullName>
        <ecNumber evidence="8">3.5.1.25</ecNumber>
    </submittedName>
</protein>
<dbReference type="GO" id="GO:0006046">
    <property type="term" value="P:N-acetylglucosamine catabolic process"/>
    <property type="evidence" value="ECO:0007669"/>
    <property type="project" value="TreeGrafter"/>
</dbReference>
<evidence type="ECO:0000313" key="9">
    <source>
        <dbReference type="Proteomes" id="UP000715781"/>
    </source>
</evidence>
<feature type="active site" description="Proton donor/acceptor" evidence="5">
    <location>
        <position position="288"/>
    </location>
</feature>
<evidence type="ECO:0000256" key="2">
    <source>
        <dbReference type="ARBA" id="ARBA00022723"/>
    </source>
</evidence>
<evidence type="ECO:0000256" key="3">
    <source>
        <dbReference type="ARBA" id="ARBA00022801"/>
    </source>
</evidence>
<evidence type="ECO:0000256" key="6">
    <source>
        <dbReference type="PIRSR" id="PIRSR038994-2"/>
    </source>
</evidence>
<feature type="binding site" evidence="6">
    <location>
        <begin position="235"/>
        <end position="236"/>
    </location>
    <ligand>
        <name>substrate</name>
    </ligand>
</feature>
<organism evidence="8 9">
    <name type="scientific">Mojavia pulchra JT2-VF2</name>
    <dbReference type="NCBI Taxonomy" id="287848"/>
    <lineage>
        <taxon>Bacteria</taxon>
        <taxon>Bacillati</taxon>
        <taxon>Cyanobacteriota</taxon>
        <taxon>Cyanophyceae</taxon>
        <taxon>Nostocales</taxon>
        <taxon>Nostocaceae</taxon>
    </lineage>
</organism>
<reference evidence="8" key="1">
    <citation type="submission" date="2021-05" db="EMBL/GenBank/DDBJ databases">
        <authorList>
            <person name="Pietrasiak N."/>
            <person name="Ward R."/>
            <person name="Stajich J.E."/>
            <person name="Kurbessoian T."/>
        </authorList>
    </citation>
    <scope>NUCLEOTIDE SEQUENCE</scope>
    <source>
        <strain evidence="8">JT2-VF2</strain>
    </source>
</reference>
<dbReference type="InterPro" id="IPR032466">
    <property type="entry name" value="Metal_Hydrolase"/>
</dbReference>
<feature type="binding site" evidence="7">
    <location>
        <position position="211"/>
    </location>
    <ligand>
        <name>Zn(2+)</name>
        <dbReference type="ChEBI" id="CHEBI:29105"/>
    </ligand>
</feature>
<feature type="binding site" evidence="6">
    <location>
        <begin position="321"/>
        <end position="323"/>
    </location>
    <ligand>
        <name>substrate</name>
    </ligand>
</feature>
<dbReference type="EC" id="3.5.1.25" evidence="8"/>
<dbReference type="PANTHER" id="PTHR11113">
    <property type="entry name" value="N-ACETYLGLUCOSAMINE-6-PHOSPHATE DEACETYLASE"/>
    <property type="match status" value="1"/>
</dbReference>
<feature type="binding site" evidence="7">
    <location>
        <position position="232"/>
    </location>
    <ligand>
        <name>Zn(2+)</name>
        <dbReference type="ChEBI" id="CHEBI:29105"/>
    </ligand>
</feature>
<dbReference type="SUPFAM" id="SSF51556">
    <property type="entry name" value="Metallo-dependent hydrolases"/>
    <property type="match status" value="1"/>
</dbReference>
<evidence type="ECO:0000256" key="1">
    <source>
        <dbReference type="ARBA" id="ARBA00010716"/>
    </source>
</evidence>
<dbReference type="AlphaFoldDB" id="A0A951PZT4"/>
<evidence type="ECO:0000256" key="5">
    <source>
        <dbReference type="PIRSR" id="PIRSR038994-1"/>
    </source>
</evidence>
<keyword evidence="3 4" id="KW-0378">Hydrolase</keyword>
<dbReference type="InterPro" id="IPR003764">
    <property type="entry name" value="GlcNAc_6-P_deAcase"/>
</dbReference>
<dbReference type="PANTHER" id="PTHR11113:SF14">
    <property type="entry name" value="N-ACETYLGLUCOSAMINE-6-PHOSPHATE DEACETYLASE"/>
    <property type="match status" value="1"/>
</dbReference>
<dbReference type="EMBL" id="JAHHHN010000006">
    <property type="protein sequence ID" value="MBW4562101.1"/>
    <property type="molecule type" value="Genomic_DNA"/>
</dbReference>
<accession>A0A951PZT4</accession>
<feature type="binding site" evidence="7">
    <location>
        <position position="145"/>
    </location>
    <ligand>
        <name>Zn(2+)</name>
        <dbReference type="ChEBI" id="CHEBI:29105"/>
    </ligand>
</feature>
<proteinExistence type="inferred from homology"/>
<feature type="binding site" evidence="6">
    <location>
        <position position="243"/>
    </location>
    <ligand>
        <name>substrate</name>
    </ligand>
</feature>
<comment type="cofactor">
    <cofactor evidence="7">
        <name>a divalent metal cation</name>
        <dbReference type="ChEBI" id="CHEBI:60240"/>
    </cofactor>
    <text evidence="7">Binds 1 divalent metal cation per subunit.</text>
</comment>
<feature type="binding site" evidence="6">
    <location>
        <position position="156"/>
    </location>
    <ligand>
        <name>substrate</name>
    </ligand>
</feature>
<comment type="similarity">
    <text evidence="1 4">Belongs to the metallo-dependent hydrolases superfamily. NagA family.</text>
</comment>
<dbReference type="Proteomes" id="UP000715781">
    <property type="component" value="Unassembled WGS sequence"/>
</dbReference>
<evidence type="ECO:0000256" key="4">
    <source>
        <dbReference type="PIRNR" id="PIRNR038994"/>
    </source>
</evidence>
<evidence type="ECO:0000313" key="8">
    <source>
        <dbReference type="EMBL" id="MBW4562101.1"/>
    </source>
</evidence>
<evidence type="ECO:0000256" key="7">
    <source>
        <dbReference type="PIRSR" id="PIRSR038994-3"/>
    </source>
</evidence>
<sequence length="390" mass="42204">MTKATPSAIATVDIINARIPGYQDLQMLSINQEGMIEQILPMGTVFKRVPSPDLQVLDVTGDWISLGGVDLQINGALGLAFPELQADNAHLLPKISQFLCDVGVDGFLPTLVTTSVENIQRALTVIANFIQSQKAGAQILGVHLEGPFLNFQKRGAHPAEYLLPLTIDEVKRVLGDYAAIVKVITLAPELDPTDQVIPYLRSLDITVSLGHSQATTAQAQNAFELGATMVTHAFNAMPPLHHREPGLLGAAITHPHVMCGLIADGQHIVPTMLQILLCASKGLFLVSDALAALGLPDGVYPWDSRQIEVKNGTARLPDGTLSGTTLPLLVGVQNLVKWGICDLERAIVLATDAPRQAINLPRISPNQPANLLRWHWDEATKELTWQRLFS</sequence>
<comment type="caution">
    <text evidence="8">The sequence shown here is derived from an EMBL/GenBank/DDBJ whole genome shotgun (WGS) entry which is preliminary data.</text>
</comment>
<keyword evidence="2 7" id="KW-0479">Metal-binding</keyword>
<dbReference type="NCBIfam" id="TIGR00221">
    <property type="entry name" value="nagA"/>
    <property type="match status" value="1"/>
</dbReference>